<evidence type="ECO:0000256" key="1">
    <source>
        <dbReference type="ARBA" id="ARBA00022679"/>
    </source>
</evidence>
<reference evidence="8" key="1">
    <citation type="submission" date="2025-08" db="UniProtKB">
        <authorList>
            <consortium name="Ensembl"/>
        </authorList>
    </citation>
    <scope>IDENTIFICATION</scope>
</reference>
<name>A0A8B9N9J1_9AVES</name>
<dbReference type="GO" id="GO:0016787">
    <property type="term" value="F:hydrolase activity"/>
    <property type="evidence" value="ECO:0007669"/>
    <property type="project" value="UniProtKB-KW"/>
</dbReference>
<feature type="transmembrane region" description="Helical" evidence="6">
    <location>
        <begin position="515"/>
        <end position="537"/>
    </location>
</feature>
<dbReference type="PANTHER" id="PTHR10424">
    <property type="entry name" value="VIRAL ENVELOPE PROTEIN"/>
    <property type="match status" value="1"/>
</dbReference>
<evidence type="ECO:0000256" key="3">
    <source>
        <dbReference type="ARBA" id="ARBA00022722"/>
    </source>
</evidence>
<feature type="domain" description="Murine leukemia virus integrase C-terminal" evidence="7">
    <location>
        <begin position="50"/>
        <end position="99"/>
    </location>
</feature>
<dbReference type="InterPro" id="IPR040643">
    <property type="entry name" value="MLVIN_C"/>
</dbReference>
<dbReference type="InterPro" id="IPR008981">
    <property type="entry name" value="FMuLV_rcpt-bd"/>
</dbReference>
<sequence>MPYRIEEPQDHVLIRDNMINEYISQLSKHRNMLWKKGLLVQRPPLDLKIHNIEPGEWVMVKAWKEENLKPKWEGPYLVLLTTETAVRTAERGWTHASRIKGPKLRLKYITLYLSILSTLITPLSASGNPHEPMKWTISNLQQIEEPIQVITTPGKVNFTVSLTKVIIGNRKDKADLCKPIYICPAYNFGKGYCNQPGHFYCGYWGCETWASDWKTPGDKHLNVEWMPKGCKRPTIGHDGHVYGHCDNEGYCKNITIEIKDPEDDQWLAGKYWGIRYWEPGPDRGGIFTILKKTLPHDPHPIGPNPVLNPVLPTVSSENHNYTQRTNQTFPIAVVVHESELQDPLWNMMQTSYLALNSTRPDLTEDCWLCYNARPPYFEAVGKTNKIRWSNGTNPQECDWGEKNRTRGLTLQMVTGQGRCIGRVPKNYQSLCNQTISNYSVSQHKTQGSKWVIPSGRAKWVCSDIGITPCLSLTLFEYEKTFCVQVLIIPRIMYHASEEIIQYFEKNNNREKREPIIAITIATILAISGVGTGVASLVKGKEIQDLQVAVDEDLERIQKGIDDLAESVHSLSEVVLQNRRGLDLLFLKDGGLCVALKEECCSYVDRTGIVKDSIQDSIECNGG</sequence>
<dbReference type="GO" id="GO:0004519">
    <property type="term" value="F:endonuclease activity"/>
    <property type="evidence" value="ECO:0007669"/>
    <property type="project" value="UniProtKB-KW"/>
</dbReference>
<reference evidence="8" key="2">
    <citation type="submission" date="2025-09" db="UniProtKB">
        <authorList>
            <consortium name="Ensembl"/>
        </authorList>
    </citation>
    <scope>IDENTIFICATION</scope>
</reference>
<keyword evidence="5" id="KW-0378">Hydrolase</keyword>
<evidence type="ECO:0000313" key="8">
    <source>
        <dbReference type="Ensembl" id="ENSANIP00000020469.1"/>
    </source>
</evidence>
<dbReference type="Pfam" id="PF00429">
    <property type="entry name" value="TLV_coat"/>
    <property type="match status" value="1"/>
</dbReference>
<protein>
    <recommendedName>
        <fullName evidence="7">Murine leukemia virus integrase C-terminal domain-containing protein</fullName>
    </recommendedName>
</protein>
<accession>A0A8B9N9J1</accession>
<evidence type="ECO:0000259" key="7">
    <source>
        <dbReference type="Pfam" id="PF18697"/>
    </source>
</evidence>
<evidence type="ECO:0000313" key="9">
    <source>
        <dbReference type="Proteomes" id="UP000694541"/>
    </source>
</evidence>
<dbReference type="AlphaFoldDB" id="A0A8B9N9J1"/>
<dbReference type="SUPFAM" id="SSF58069">
    <property type="entry name" value="Virus ectodomain"/>
    <property type="match status" value="1"/>
</dbReference>
<keyword evidence="1" id="KW-0808">Transferase</keyword>
<keyword evidence="4" id="KW-0255">Endonuclease</keyword>
<dbReference type="Ensembl" id="ENSANIT00000021150.1">
    <property type="protein sequence ID" value="ENSANIP00000020469.1"/>
    <property type="gene ID" value="ENSANIG00000013912.1"/>
</dbReference>
<keyword evidence="6" id="KW-1133">Transmembrane helix</keyword>
<keyword evidence="2" id="KW-0548">Nucleotidyltransferase</keyword>
<dbReference type="InterPro" id="IPR018154">
    <property type="entry name" value="TLV/ENV_coat_polyprotein"/>
</dbReference>
<dbReference type="Gene3D" id="3.90.310.10">
    <property type="entry name" value="ENV polyprotein, receptor-binding domain"/>
    <property type="match status" value="1"/>
</dbReference>
<evidence type="ECO:0000256" key="4">
    <source>
        <dbReference type="ARBA" id="ARBA00022759"/>
    </source>
</evidence>
<keyword evidence="3" id="KW-0540">Nuclease</keyword>
<evidence type="ECO:0000256" key="2">
    <source>
        <dbReference type="ARBA" id="ARBA00022695"/>
    </source>
</evidence>
<dbReference type="CDD" id="cd09851">
    <property type="entry name" value="HTLV-1-like_HR1-HR2"/>
    <property type="match status" value="1"/>
</dbReference>
<dbReference type="Pfam" id="PF18697">
    <property type="entry name" value="MLVIN_C"/>
    <property type="match status" value="1"/>
</dbReference>
<organism evidence="8 9">
    <name type="scientific">Accipiter nisus</name>
    <name type="common">Eurasian sparrowhawk</name>
    <dbReference type="NCBI Taxonomy" id="211598"/>
    <lineage>
        <taxon>Eukaryota</taxon>
        <taxon>Metazoa</taxon>
        <taxon>Chordata</taxon>
        <taxon>Craniata</taxon>
        <taxon>Vertebrata</taxon>
        <taxon>Euteleostomi</taxon>
        <taxon>Archelosauria</taxon>
        <taxon>Archosauria</taxon>
        <taxon>Dinosauria</taxon>
        <taxon>Saurischia</taxon>
        <taxon>Theropoda</taxon>
        <taxon>Coelurosauria</taxon>
        <taxon>Aves</taxon>
        <taxon>Neognathae</taxon>
        <taxon>Neoaves</taxon>
        <taxon>Telluraves</taxon>
        <taxon>Accipitrimorphae</taxon>
        <taxon>Accipitriformes</taxon>
        <taxon>Accipitridae</taxon>
        <taxon>Accipitrinae</taxon>
        <taxon>Accipiter</taxon>
    </lineage>
</organism>
<evidence type="ECO:0000256" key="5">
    <source>
        <dbReference type="ARBA" id="ARBA00022801"/>
    </source>
</evidence>
<dbReference type="PANTHER" id="PTHR10424:SF82">
    <property type="entry name" value="ENVELOPE GLYCOPROTEIN-RELATED"/>
    <property type="match status" value="1"/>
</dbReference>
<dbReference type="GO" id="GO:0016779">
    <property type="term" value="F:nucleotidyltransferase activity"/>
    <property type="evidence" value="ECO:0007669"/>
    <property type="project" value="UniProtKB-KW"/>
</dbReference>
<keyword evidence="6" id="KW-0472">Membrane</keyword>
<keyword evidence="6" id="KW-0812">Transmembrane</keyword>
<dbReference type="Proteomes" id="UP000694541">
    <property type="component" value="Unplaced"/>
</dbReference>
<evidence type="ECO:0000256" key="6">
    <source>
        <dbReference type="SAM" id="Phobius"/>
    </source>
</evidence>
<keyword evidence="9" id="KW-1185">Reference proteome</keyword>
<proteinExistence type="predicted"/>
<dbReference type="Gene3D" id="1.10.287.210">
    <property type="match status" value="1"/>
</dbReference>
<dbReference type="SUPFAM" id="SSF49830">
    <property type="entry name" value="ENV polyprotein, receptor-binding domain"/>
    <property type="match status" value="1"/>
</dbReference>